<keyword evidence="4" id="KW-0812">Transmembrane</keyword>
<gene>
    <name evidence="9" type="ORF">CLV25_11188</name>
</gene>
<keyword evidence="5" id="KW-0472">Membrane</keyword>
<dbReference type="SUPFAM" id="SSF56935">
    <property type="entry name" value="Porins"/>
    <property type="match status" value="1"/>
</dbReference>
<name>A0A4R2E9P2_9BACT</name>
<dbReference type="Gene3D" id="2.40.170.20">
    <property type="entry name" value="TonB-dependent receptor, beta-barrel domain"/>
    <property type="match status" value="1"/>
</dbReference>
<keyword evidence="3" id="KW-1134">Transmembrane beta strand</keyword>
<dbReference type="Gene3D" id="2.170.130.10">
    <property type="entry name" value="TonB-dependent receptor, plug domain"/>
    <property type="match status" value="1"/>
</dbReference>
<evidence type="ECO:0000313" key="9">
    <source>
        <dbReference type="EMBL" id="TCN65408.1"/>
    </source>
</evidence>
<dbReference type="Gene3D" id="2.60.40.1120">
    <property type="entry name" value="Carboxypeptidase-like, regulatory domain"/>
    <property type="match status" value="1"/>
</dbReference>
<protein>
    <submittedName>
        <fullName evidence="9">Outer membrane receptor protein involved in Fe transport</fullName>
    </submittedName>
</protein>
<dbReference type="AlphaFoldDB" id="A0A4R2E9P2"/>
<keyword evidence="10" id="KW-1185">Reference proteome</keyword>
<keyword evidence="9" id="KW-0675">Receptor</keyword>
<proteinExistence type="predicted"/>
<dbReference type="RefSeq" id="WP_131839785.1">
    <property type="nucleotide sequence ID" value="NZ_SLWB01000011.1"/>
</dbReference>
<dbReference type="InterPro" id="IPR012910">
    <property type="entry name" value="Plug_dom"/>
</dbReference>
<dbReference type="Pfam" id="PF13715">
    <property type="entry name" value="CarbopepD_reg_2"/>
    <property type="match status" value="1"/>
</dbReference>
<dbReference type="Pfam" id="PF07715">
    <property type="entry name" value="Plug"/>
    <property type="match status" value="1"/>
</dbReference>
<evidence type="ECO:0000256" key="1">
    <source>
        <dbReference type="ARBA" id="ARBA00004571"/>
    </source>
</evidence>
<keyword evidence="7" id="KW-0732">Signal</keyword>
<reference evidence="9 10" key="1">
    <citation type="submission" date="2019-03" db="EMBL/GenBank/DDBJ databases">
        <title>Genomic Encyclopedia of Archaeal and Bacterial Type Strains, Phase II (KMG-II): from individual species to whole genera.</title>
        <authorList>
            <person name="Goeker M."/>
        </authorList>
    </citation>
    <scope>NUCLEOTIDE SEQUENCE [LARGE SCALE GENOMIC DNA]</scope>
    <source>
        <strain evidence="9 10">RL-C</strain>
    </source>
</reference>
<feature type="domain" description="TonB-dependent receptor plug" evidence="8">
    <location>
        <begin position="121"/>
        <end position="218"/>
    </location>
</feature>
<dbReference type="PANTHER" id="PTHR30069">
    <property type="entry name" value="TONB-DEPENDENT OUTER MEMBRANE RECEPTOR"/>
    <property type="match status" value="1"/>
</dbReference>
<evidence type="ECO:0000256" key="3">
    <source>
        <dbReference type="ARBA" id="ARBA00022452"/>
    </source>
</evidence>
<dbReference type="InterPro" id="IPR037066">
    <property type="entry name" value="Plug_dom_sf"/>
</dbReference>
<evidence type="ECO:0000256" key="6">
    <source>
        <dbReference type="ARBA" id="ARBA00023237"/>
    </source>
</evidence>
<sequence length="799" mass="89115">MRSLLAVAFLLIGVASYAQNNAALSGRIYSSKNGAPVPFATIAVWGTQQGTIANENGEYEIKGLKPGYVQLKVSAVGFKPTISGEVLATNAKRAILDVEMEETSVSIEEITVRANNFRKSIDSPVSLSRIGIEEIEKNPGGNRDISKVIQSFPGVSSAAAFRNDIIVRGGGPSENKFYLDGIEVPTINHFSTQGASGGPVGVINVDFIREVNFYSGAFPSSSNDVLSSILDFKMIDGNKDKLKFRATVGASDLGLTLDGPISDRTTFIASARRSYLQLLFKTLKLPFLPTYNDIQLKVKTKINSKQEISFIGLGAYDISRLNKSISNPDEEQRFILNYLPENDQWSYTLGVVYKQYREKSVNTWVVSRSHFFNKEYKYPSNDESQPRILDYSSAEKRNRLRFEHSNEVSGYKMGYGANVGVDEYSNSTFQLGFKNGAPSTTDYSSSLNLFNYGVFFNIAKSYLNEKLSLALGARLDGNSYSSSMQNPLKQVSPRFSLSYGITKEVFFNFNLGRYYQAPPLTSMGYASANGELVNKRNGLKYIQSDHLVAGFEYRPSEKDKLTLEGFYKLYDNYLFSVTDSVAIASKGGDYGVFGNEELRSTAKGSSYGVELMYRSKDFYGFNLVGAYTLFWSRTKSSVNRSGANGWIPTSWDNRNIVTLTGSRMFGKNWEAGVKWRYLGGSPYTPYDIDKSSIKEAYDAVGGLYFDYSQFNQLRLGSYQQLDLRVDKTYYLKKWSMNFYVDIQNVLASKQKRADVYLPELDANGKPIVVPGNPDRYKLKKVEMKGSGTILPTIGVILDF</sequence>
<dbReference type="InterPro" id="IPR008969">
    <property type="entry name" value="CarboxyPept-like_regulatory"/>
</dbReference>
<dbReference type="InterPro" id="IPR036942">
    <property type="entry name" value="Beta-barrel_TonB_sf"/>
</dbReference>
<dbReference type="GO" id="GO:0009279">
    <property type="term" value="C:cell outer membrane"/>
    <property type="evidence" value="ECO:0007669"/>
    <property type="project" value="UniProtKB-SubCell"/>
</dbReference>
<keyword evidence="2" id="KW-0813">Transport</keyword>
<dbReference type="EMBL" id="SLWB01000011">
    <property type="protein sequence ID" value="TCN65408.1"/>
    <property type="molecule type" value="Genomic_DNA"/>
</dbReference>
<dbReference type="GO" id="GO:0015344">
    <property type="term" value="F:siderophore uptake transmembrane transporter activity"/>
    <property type="evidence" value="ECO:0007669"/>
    <property type="project" value="TreeGrafter"/>
</dbReference>
<evidence type="ECO:0000256" key="7">
    <source>
        <dbReference type="SAM" id="SignalP"/>
    </source>
</evidence>
<keyword evidence="6" id="KW-0998">Cell outer membrane</keyword>
<evidence type="ECO:0000313" key="10">
    <source>
        <dbReference type="Proteomes" id="UP000294830"/>
    </source>
</evidence>
<comment type="caution">
    <text evidence="9">The sequence shown here is derived from an EMBL/GenBank/DDBJ whole genome shotgun (WGS) entry which is preliminary data.</text>
</comment>
<feature type="signal peptide" evidence="7">
    <location>
        <begin position="1"/>
        <end position="18"/>
    </location>
</feature>
<dbReference type="Proteomes" id="UP000294830">
    <property type="component" value="Unassembled WGS sequence"/>
</dbReference>
<dbReference type="GO" id="GO:0044718">
    <property type="term" value="P:siderophore transmembrane transport"/>
    <property type="evidence" value="ECO:0007669"/>
    <property type="project" value="TreeGrafter"/>
</dbReference>
<comment type="subcellular location">
    <subcellularLocation>
        <location evidence="1">Cell outer membrane</location>
        <topology evidence="1">Multi-pass membrane protein</topology>
    </subcellularLocation>
</comment>
<evidence type="ECO:0000256" key="5">
    <source>
        <dbReference type="ARBA" id="ARBA00023136"/>
    </source>
</evidence>
<evidence type="ECO:0000259" key="8">
    <source>
        <dbReference type="Pfam" id="PF07715"/>
    </source>
</evidence>
<dbReference type="InterPro" id="IPR039426">
    <property type="entry name" value="TonB-dep_rcpt-like"/>
</dbReference>
<dbReference type="OrthoDB" id="9804995at2"/>
<evidence type="ECO:0000256" key="2">
    <source>
        <dbReference type="ARBA" id="ARBA00022448"/>
    </source>
</evidence>
<dbReference type="SUPFAM" id="SSF49464">
    <property type="entry name" value="Carboxypeptidase regulatory domain-like"/>
    <property type="match status" value="1"/>
</dbReference>
<dbReference type="PANTHER" id="PTHR30069:SF57">
    <property type="entry name" value="TONB-DEPENDENT RECEPTOR"/>
    <property type="match status" value="1"/>
</dbReference>
<feature type="chain" id="PRO_5020452644" evidence="7">
    <location>
        <begin position="19"/>
        <end position="799"/>
    </location>
</feature>
<evidence type="ECO:0000256" key="4">
    <source>
        <dbReference type="ARBA" id="ARBA00022692"/>
    </source>
</evidence>
<accession>A0A4R2E9P2</accession>
<organism evidence="9 10">
    <name type="scientific">Acetobacteroides hydrogenigenes</name>
    <dbReference type="NCBI Taxonomy" id="979970"/>
    <lineage>
        <taxon>Bacteria</taxon>
        <taxon>Pseudomonadati</taxon>
        <taxon>Bacteroidota</taxon>
        <taxon>Bacteroidia</taxon>
        <taxon>Bacteroidales</taxon>
        <taxon>Rikenellaceae</taxon>
        <taxon>Acetobacteroides</taxon>
    </lineage>
</organism>